<keyword evidence="3" id="KW-1185">Reference proteome</keyword>
<reference evidence="2" key="2">
    <citation type="submission" date="2023-04" db="EMBL/GenBank/DDBJ databases">
        <title>Paracnuella aquatica gen. nov., sp. nov., a member of the family Chitinophagaceae isolated from a hot spring.</title>
        <authorList>
            <person name="Wang C."/>
        </authorList>
    </citation>
    <scope>NUCLEOTIDE SEQUENCE</scope>
    <source>
        <strain evidence="2">LB-8</strain>
    </source>
</reference>
<dbReference type="AlphaFoldDB" id="A0A9X2XVG6"/>
<evidence type="ECO:0000313" key="3">
    <source>
        <dbReference type="Proteomes" id="UP001155483"/>
    </source>
</evidence>
<feature type="chain" id="PRO_5040874133" evidence="1">
    <location>
        <begin position="24"/>
        <end position="120"/>
    </location>
</feature>
<accession>A0A9X2XVG6</accession>
<name>A0A9X2XVG6_9BACT</name>
<feature type="signal peptide" evidence="1">
    <location>
        <begin position="1"/>
        <end position="23"/>
    </location>
</feature>
<organism evidence="2 3">
    <name type="scientific">Paraflavisolibacter caeni</name>
    <dbReference type="NCBI Taxonomy" id="2982496"/>
    <lineage>
        <taxon>Bacteria</taxon>
        <taxon>Pseudomonadati</taxon>
        <taxon>Bacteroidota</taxon>
        <taxon>Chitinophagia</taxon>
        <taxon>Chitinophagales</taxon>
        <taxon>Chitinophagaceae</taxon>
        <taxon>Paraflavisolibacter</taxon>
    </lineage>
</organism>
<reference evidence="2" key="1">
    <citation type="submission" date="2022-09" db="EMBL/GenBank/DDBJ databases">
        <authorList>
            <person name="Yuan C."/>
            <person name="Ke Z."/>
        </authorList>
    </citation>
    <scope>NUCLEOTIDE SEQUENCE</scope>
    <source>
        <strain evidence="2">LB-8</strain>
    </source>
</reference>
<protein>
    <submittedName>
        <fullName evidence="2">Uncharacterized protein</fullName>
    </submittedName>
</protein>
<proteinExistence type="predicted"/>
<evidence type="ECO:0000256" key="1">
    <source>
        <dbReference type="SAM" id="SignalP"/>
    </source>
</evidence>
<keyword evidence="1" id="KW-0732">Signal</keyword>
<dbReference type="EMBL" id="JAOTIF010000005">
    <property type="protein sequence ID" value="MCU7549316.1"/>
    <property type="molecule type" value="Genomic_DNA"/>
</dbReference>
<comment type="caution">
    <text evidence="2">The sequence shown here is derived from an EMBL/GenBank/DDBJ whole genome shotgun (WGS) entry which is preliminary data.</text>
</comment>
<sequence length="120" mass="14103">MKQLLAFLVLLVHMNFFMFMPQANEVDQYSSNGVEVDDINSFAEYIDQIVLGNKDCTPEDEDDDSARNFQLIQTDLFSFIQQFVEFNNPYNNLKKNNFPPFIEQRFTSIYYDIQAPPPRV</sequence>
<evidence type="ECO:0000313" key="2">
    <source>
        <dbReference type="EMBL" id="MCU7549316.1"/>
    </source>
</evidence>
<dbReference type="Proteomes" id="UP001155483">
    <property type="component" value="Unassembled WGS sequence"/>
</dbReference>
<gene>
    <name evidence="2" type="ORF">OCK74_09330</name>
</gene>
<dbReference type="RefSeq" id="WP_279296757.1">
    <property type="nucleotide sequence ID" value="NZ_JAOTIF010000005.1"/>
</dbReference>